<dbReference type="KEGG" id="vg:26641456"/>
<dbReference type="InterPro" id="IPR044000">
    <property type="entry name" value="Phage_tube_2"/>
</dbReference>
<dbReference type="OrthoDB" id="6078at10239"/>
<protein>
    <recommendedName>
        <fullName evidence="3">Major tail protein</fullName>
    </recommendedName>
</protein>
<gene>
    <name evidence="1" type="ORF">Gmala1_13</name>
</gene>
<accession>A0A0E3T5V3</accession>
<proteinExistence type="predicted"/>
<organism evidence="1 2">
    <name type="scientific">Gordonia phage Gmala1</name>
    <dbReference type="NCBI Taxonomy" id="1622190"/>
    <lineage>
        <taxon>Viruses</taxon>
        <taxon>Duplodnaviria</taxon>
        <taxon>Heunggongvirae</taxon>
        <taxon>Uroviricota</taxon>
        <taxon>Caudoviricetes</taxon>
        <taxon>Gordtnkvirus</taxon>
        <taxon>Gordtnkvirus gordtnk2</taxon>
    </lineage>
</organism>
<dbReference type="GeneID" id="26641456"/>
<reference evidence="1 2" key="1">
    <citation type="journal article" date="2015" name="Sci. Rep.">
        <title>Bacteriophages of wastewater foaming-associated filamentous Gordonia reduce host levels in raw activated sludge.</title>
        <authorList>
            <person name="Liu M."/>
            <person name="Gill J.J."/>
            <person name="Young R."/>
            <person name="Summer E.J."/>
        </authorList>
    </citation>
    <scope>NUCLEOTIDE SEQUENCE [LARGE SCALE GENOMIC DNA]</scope>
</reference>
<evidence type="ECO:0008006" key="3">
    <source>
        <dbReference type="Google" id="ProtNLM"/>
    </source>
</evidence>
<dbReference type="Pfam" id="PF18906">
    <property type="entry name" value="Phage_tube_2"/>
    <property type="match status" value="1"/>
</dbReference>
<evidence type="ECO:0000313" key="2">
    <source>
        <dbReference type="Proteomes" id="UP000033019"/>
    </source>
</evidence>
<dbReference type="Proteomes" id="UP000033019">
    <property type="component" value="Segment"/>
</dbReference>
<sequence>MGYGSQSGQVILGLQSAPGVANPNLATKGTSVKLTSGSLAGNRELLIPDPEIGGSRAASDANLGPVSFSGDYEMYVRFRSVALFLYGALGTKASAAHSTAPADTAFVHTITATSASQLPFFTVYEEISNDLERYLYTDAVVNTFHMEADAGGYLTATAGMIARLMTANATNIDGTTLVDNTSMVVGTNITVKYDGVQVPAKSFALDIANNVEDDDFRLGSFFLGDMTAKSLEVTGSMTLRHDSNAKMRQALFGSASATQIGGLTTKEDLEINMESYVDIPGATGVKFGIKVTCPYTILNPFAFEPSGDDVLENDVELTMVQNDPSQSIITVEVTNDLEEIE</sequence>
<dbReference type="EMBL" id="KP790009">
    <property type="protein sequence ID" value="AKC02851.1"/>
    <property type="molecule type" value="Genomic_DNA"/>
</dbReference>
<name>A0A0E3T5V3_9CAUD</name>
<evidence type="ECO:0000313" key="1">
    <source>
        <dbReference type="EMBL" id="AKC02851.1"/>
    </source>
</evidence>
<dbReference type="RefSeq" id="YP_009215223.1">
    <property type="nucleotide sequence ID" value="NC_028972.1"/>
</dbReference>